<keyword evidence="1" id="KW-0808">Transferase</keyword>
<sequence>MRPSDVMTFINEMETRFPVDQWQADGVHLWPIARFRLAIEIDAQFIMQTDQPVAGPDTSSLAIELVKSNLNFIKYWWLDRKHNASCPKHTDVLFLVGGITYTEINGKFYEKFCDPMREHLAEKGLTSFFLTAQNRGHIPRYTPSKFIQPYLDAAKFPWLFKSFFSTIDRDQCLPGHRDLINAVEKKLGFKTRCLHRIELKGKLIREYSNYFLKILKKLKPKLAAVVCYYNMEGYAFNLACNQLNIPGMDLQHGFQGPLHSAYGRFVNVPNGGFNTFPKYFWCWGDRDAATIRDWTSKTGANNESLVGANLFLELWRSGKGFFVTEYDKKIQHTLNGKPSLKNILITLQTPKANESFWHFVDTVIKQTADRYRWWVRSHPGWMAEGEKFKKRYSDQAHVEFDLATDLPLYALLRHMDLHLTYGSSTIIEAEEFGVPSVMLTDTQKEYFLDAFESGIVVSAKNAEELDQAIELQLQKKKPLSTVQEESIKNLNRALELLYNKAR</sequence>
<proteinExistence type="predicted"/>
<dbReference type="InterPro" id="IPR043148">
    <property type="entry name" value="TagF_C"/>
</dbReference>
<dbReference type="AlphaFoldDB" id="A0A7T0BWC9"/>
<evidence type="ECO:0000313" key="1">
    <source>
        <dbReference type="EMBL" id="QPJ62155.1"/>
    </source>
</evidence>
<gene>
    <name evidence="1" type="ORF">G3M70_09845</name>
</gene>
<dbReference type="KEGG" id="nli:G3M70_09845"/>
<dbReference type="Gene3D" id="3.40.50.12580">
    <property type="match status" value="1"/>
</dbReference>
<dbReference type="SUPFAM" id="SSF53756">
    <property type="entry name" value="UDP-Glycosyltransferase/glycogen phosphorylase"/>
    <property type="match status" value="1"/>
</dbReference>
<dbReference type="GO" id="GO:0016740">
    <property type="term" value="F:transferase activity"/>
    <property type="evidence" value="ECO:0007669"/>
    <property type="project" value="UniProtKB-KW"/>
</dbReference>
<reference evidence="1 2" key="1">
    <citation type="submission" date="2020-02" db="EMBL/GenBank/DDBJ databases">
        <title>Genomic and physiological characterization of two novel Nitrospinaceae genera.</title>
        <authorList>
            <person name="Mueller A.J."/>
            <person name="Jung M.-Y."/>
            <person name="Strachan C.R."/>
            <person name="Herbold C.W."/>
            <person name="Kirkegaard R.H."/>
            <person name="Daims H."/>
        </authorList>
    </citation>
    <scope>NUCLEOTIDE SEQUENCE [LARGE SCALE GENOMIC DNA]</scope>
    <source>
        <strain evidence="1">EB</strain>
    </source>
</reference>
<protein>
    <submittedName>
        <fullName evidence="1">Glycosyltransferase</fullName>
    </submittedName>
</protein>
<dbReference type="Proteomes" id="UP000594688">
    <property type="component" value="Chromosome"/>
</dbReference>
<organism evidence="1 2">
    <name type="scientific">Candidatus Nitronauta litoralis</name>
    <dbReference type="NCBI Taxonomy" id="2705533"/>
    <lineage>
        <taxon>Bacteria</taxon>
        <taxon>Pseudomonadati</taxon>
        <taxon>Nitrospinota/Tectimicrobiota group</taxon>
        <taxon>Nitrospinota</taxon>
        <taxon>Nitrospinia</taxon>
        <taxon>Nitrospinales</taxon>
        <taxon>Nitrospinaceae</taxon>
        <taxon>Candidatus Nitronauta</taxon>
    </lineage>
</organism>
<dbReference type="EMBL" id="CP048685">
    <property type="protein sequence ID" value="QPJ62155.1"/>
    <property type="molecule type" value="Genomic_DNA"/>
</dbReference>
<name>A0A7T0BWC9_9BACT</name>
<evidence type="ECO:0000313" key="2">
    <source>
        <dbReference type="Proteomes" id="UP000594688"/>
    </source>
</evidence>
<accession>A0A7T0BWC9</accession>